<dbReference type="OrthoDB" id="9800596at2"/>
<sequence length="378" mass="42369">MTQLIKYEAARQALIEAASVDEVKFIRDMSIAAAAYARQAKDDDLLNRAIEIRMRAERRAGELLIAMAENGERDAGAGGDRKSRSHDVTVKLSDLAISKMQSSRWQQLARRDPQAFEQRLVAAKREAGKAAESPRAERQAEKKERRAAREADLGAKQRALPDKIYGVIYGDPEWESEVWSRETGLDRAPENHYPTSSIEDICARDVASIAANDSVLFLWCPRNRLHHGLRVCGAWGFDYKTCAVWEKDKTGTGFWFRDDSELLLVATRGNIPAPAMGDQWPSRIPGPVTAHSAKPEVFAEMRRRRCAGVAICRERRRRPCPRARRRGRPSLQGRRRSADASRRGQGRATALRIVRERSGSAHVRKGVDDRPGRLGAPA</sequence>
<feature type="region of interest" description="Disordered" evidence="1">
    <location>
        <begin position="123"/>
        <end position="153"/>
    </location>
</feature>
<name>A0A3M9XPQ7_9HYPH</name>
<dbReference type="EMBL" id="QWDD01000001">
    <property type="protein sequence ID" value="RNJ50279.1"/>
    <property type="molecule type" value="Genomic_DNA"/>
</dbReference>
<evidence type="ECO:0000313" key="2">
    <source>
        <dbReference type="EMBL" id="RNJ50279.1"/>
    </source>
</evidence>
<dbReference type="InterPro" id="IPR029063">
    <property type="entry name" value="SAM-dependent_MTases_sf"/>
</dbReference>
<evidence type="ECO:0000256" key="1">
    <source>
        <dbReference type="SAM" id="MobiDB-lite"/>
    </source>
</evidence>
<protein>
    <recommendedName>
        <fullName evidence="4">S-adenosylmethionine-binding protein</fullName>
    </recommendedName>
</protein>
<accession>A0A3M9XPQ7</accession>
<proteinExistence type="predicted"/>
<keyword evidence="3" id="KW-1185">Reference proteome</keyword>
<comment type="caution">
    <text evidence="2">The sequence shown here is derived from an EMBL/GenBank/DDBJ whole genome shotgun (WGS) entry which is preliminary data.</text>
</comment>
<evidence type="ECO:0008006" key="4">
    <source>
        <dbReference type="Google" id="ProtNLM"/>
    </source>
</evidence>
<feature type="region of interest" description="Disordered" evidence="1">
    <location>
        <begin position="319"/>
        <end position="378"/>
    </location>
</feature>
<dbReference type="Pfam" id="PF05063">
    <property type="entry name" value="MT-A70"/>
    <property type="match status" value="1"/>
</dbReference>
<evidence type="ECO:0000313" key="3">
    <source>
        <dbReference type="Proteomes" id="UP000268623"/>
    </source>
</evidence>
<dbReference type="AlphaFoldDB" id="A0A3M9XPQ7"/>
<dbReference type="Proteomes" id="UP000268623">
    <property type="component" value="Unassembled WGS sequence"/>
</dbReference>
<organism evidence="2 3">
    <name type="scientific">Methylocystis hirsuta</name>
    <dbReference type="NCBI Taxonomy" id="369798"/>
    <lineage>
        <taxon>Bacteria</taxon>
        <taxon>Pseudomonadati</taxon>
        <taxon>Pseudomonadota</taxon>
        <taxon>Alphaproteobacteria</taxon>
        <taxon>Hyphomicrobiales</taxon>
        <taxon>Methylocystaceae</taxon>
        <taxon>Methylocystis</taxon>
    </lineage>
</organism>
<dbReference type="SUPFAM" id="SSF53335">
    <property type="entry name" value="S-adenosyl-L-methionine-dependent methyltransferases"/>
    <property type="match status" value="1"/>
</dbReference>
<dbReference type="RefSeq" id="WP_123176225.1">
    <property type="nucleotide sequence ID" value="NZ_QWDD01000001.1"/>
</dbReference>
<feature type="compositionally biased region" description="Basic residues" evidence="1">
    <location>
        <begin position="319"/>
        <end position="328"/>
    </location>
</feature>
<gene>
    <name evidence="2" type="ORF">D1O30_12405</name>
</gene>
<dbReference type="InterPro" id="IPR007757">
    <property type="entry name" value="MT-A70-like"/>
</dbReference>
<feature type="compositionally biased region" description="Basic and acidic residues" evidence="1">
    <location>
        <begin position="353"/>
        <end position="372"/>
    </location>
</feature>
<reference evidence="2 3" key="1">
    <citation type="submission" date="2018-08" db="EMBL/GenBank/DDBJ databases">
        <title>Genome sequence of Methylocystis hirsuta CSC1, a methanotroph able to accumulate PHAs.</title>
        <authorList>
            <person name="Bordel S."/>
            <person name="Rodriguez E."/>
            <person name="Gancedo J."/>
            <person name="Munoz R."/>
        </authorList>
    </citation>
    <scope>NUCLEOTIDE SEQUENCE [LARGE SCALE GENOMIC DNA]</scope>
    <source>
        <strain evidence="2 3">CSC1</strain>
    </source>
</reference>